<dbReference type="Proteomes" id="UP000710385">
    <property type="component" value="Unassembled WGS sequence"/>
</dbReference>
<sequence length="260" mass="28687">MGRIISVVNQKGGVGKTTTAINLGAYLAEEGKFVLIVDLDPQANATSGIGVDFQALEQGVYEAVLGQVRMKDIVQPTAHQTLRIAPATPALAGLNVELVDMDRREYKLHESLLEIRHDYDYILIDCPPTLGLITLNGIVAADEILIPVQAEYYALEGLGQLLETVNLVKARIRPDVDILGAVLTMYDSRTKLSDDVLQELYKYFPRNIFRSVIPRSVRLAEAPSFGRSIAMFDASSKGAKAYERLAREIIETELERMPAV</sequence>
<dbReference type="EMBL" id="JABTTY010000001">
    <property type="protein sequence ID" value="MBE7525020.1"/>
    <property type="molecule type" value="Genomic_DNA"/>
</dbReference>
<dbReference type="InterPro" id="IPR027417">
    <property type="entry name" value="P-loop_NTPase"/>
</dbReference>
<organism evidence="2 3">
    <name type="scientific">candidate division WWE3 bacterium</name>
    <dbReference type="NCBI Taxonomy" id="2053526"/>
    <lineage>
        <taxon>Bacteria</taxon>
        <taxon>Katanobacteria</taxon>
    </lineage>
</organism>
<dbReference type="SUPFAM" id="SSF52540">
    <property type="entry name" value="P-loop containing nucleoside triphosphate hydrolases"/>
    <property type="match status" value="1"/>
</dbReference>
<comment type="caution">
    <text evidence="2">The sequence shown here is derived from an EMBL/GenBank/DDBJ whole genome shotgun (WGS) entry which is preliminary data.</text>
</comment>
<dbReference type="Pfam" id="PF13614">
    <property type="entry name" value="AAA_31"/>
    <property type="match status" value="1"/>
</dbReference>
<dbReference type="PANTHER" id="PTHR13696">
    <property type="entry name" value="P-LOOP CONTAINING NUCLEOSIDE TRIPHOSPHATE HYDROLASE"/>
    <property type="match status" value="1"/>
</dbReference>
<dbReference type="AlphaFoldDB" id="A0A928TV84"/>
<evidence type="ECO:0000259" key="1">
    <source>
        <dbReference type="Pfam" id="PF13614"/>
    </source>
</evidence>
<evidence type="ECO:0000313" key="3">
    <source>
        <dbReference type="Proteomes" id="UP000710385"/>
    </source>
</evidence>
<dbReference type="PIRSF" id="PIRSF009320">
    <property type="entry name" value="Nuc_binding_HP_1000"/>
    <property type="match status" value="1"/>
</dbReference>
<dbReference type="PANTHER" id="PTHR13696:SF52">
    <property type="entry name" value="PARA FAMILY PROTEIN CT_582"/>
    <property type="match status" value="1"/>
</dbReference>
<reference evidence="2" key="1">
    <citation type="submission" date="2020-05" db="EMBL/GenBank/DDBJ databases">
        <title>High-Quality Genomes of Partial-Nitritation/Anammox System by Hierarchical Clustering Based Hybrid Assembly.</title>
        <authorList>
            <person name="Liu L."/>
            <person name="Wang Y."/>
            <person name="Che Y."/>
            <person name="Chen Y."/>
            <person name="Xia Y."/>
            <person name="Luo R."/>
            <person name="Cheng S.H."/>
            <person name="Zheng C."/>
            <person name="Zhang T."/>
        </authorList>
    </citation>
    <scope>NUCLEOTIDE SEQUENCE</scope>
    <source>
        <strain evidence="2">H1_PAT1</strain>
    </source>
</reference>
<name>A0A928TV84_UNCKA</name>
<evidence type="ECO:0000313" key="2">
    <source>
        <dbReference type="EMBL" id="MBE7525020.1"/>
    </source>
</evidence>
<dbReference type="CDD" id="cd02042">
    <property type="entry name" value="ParAB_family"/>
    <property type="match status" value="1"/>
</dbReference>
<dbReference type="InterPro" id="IPR025669">
    <property type="entry name" value="AAA_dom"/>
</dbReference>
<feature type="domain" description="AAA" evidence="1">
    <location>
        <begin position="3"/>
        <end position="178"/>
    </location>
</feature>
<dbReference type="FunFam" id="3.40.50.300:FF:000285">
    <property type="entry name" value="Sporulation initiation inhibitor Soj"/>
    <property type="match status" value="1"/>
</dbReference>
<dbReference type="Gene3D" id="3.40.50.300">
    <property type="entry name" value="P-loop containing nucleotide triphosphate hydrolases"/>
    <property type="match status" value="1"/>
</dbReference>
<accession>A0A928TV84</accession>
<protein>
    <submittedName>
        <fullName evidence="2">ParA family protein</fullName>
    </submittedName>
</protein>
<gene>
    <name evidence="2" type="ORF">HS096_01310</name>
</gene>
<dbReference type="InterPro" id="IPR050678">
    <property type="entry name" value="DNA_Partitioning_ATPase"/>
</dbReference>
<proteinExistence type="predicted"/>